<dbReference type="GO" id="GO:0003676">
    <property type="term" value="F:nucleic acid binding"/>
    <property type="evidence" value="ECO:0007669"/>
    <property type="project" value="InterPro"/>
</dbReference>
<dbReference type="PATRIC" id="fig|1198449.6.peg.785"/>
<sequence>MEYGCQPNVLKRTIFEMVMRRIHAEGAQKAVDEALLNSQARATEEICRVAYESPGGVVFLEAPTGAGKTEVFMASLLASFASKRPIAARGFLVEPMHSILEAMVDRLKASIKILGVSEDHGETVQPTFLYTAPITVTTPDTYFYGFAASRVYRILTREGVETGRFSMPVGLQATSYTVFDEAHLVQDEVFLSPRLLSLVVAALARAGGLIVVSSATLPSYYKMTIREKLGDWRVEEVKLDHSVSSPKIDVEVKNNSLKPDDVDCNVKGLVLVNTVRKSISVYKSLKTRCSNSKILLLHSLFKRGDKNRKIELLQKLLKEQDSGVIAVATQVLEAGVDLDFEALYTETAPIDSVIQRLGRIGRRRGRGYAVIYDAESHHPYPEELYLKSKEILDQLAGTYTPSIRTSSDLVNSVYKRDIVDSLARLGDTLMLRALTYLESLAPLSYPPNDDLYFRPSAFIDIAILPCDIVEESREWKPEWEEHLVRLSITLSANEKTSGWERLTRLLSEAEKVYEVRSGPGGRRLIQAQASQGPKPGSTLVACLENPEYIYNDEEGLLVSSLSGRRFRVGVKS</sequence>
<accession>U3TG10</accession>
<dbReference type="PROSITE" id="PS51192">
    <property type="entry name" value="HELICASE_ATP_BIND_1"/>
    <property type="match status" value="1"/>
</dbReference>
<dbReference type="Pfam" id="PF22590">
    <property type="entry name" value="Cas3-like_C_2"/>
    <property type="match status" value="1"/>
</dbReference>
<dbReference type="GO" id="GO:0003724">
    <property type="term" value="F:RNA helicase activity"/>
    <property type="evidence" value="ECO:0007669"/>
    <property type="project" value="TreeGrafter"/>
</dbReference>
<protein>
    <submittedName>
        <fullName evidence="7">CRISPR-associated helicase Cas3</fullName>
    </submittedName>
</protein>
<name>U3TG10_9CREN</name>
<dbReference type="SMART" id="SM00490">
    <property type="entry name" value="HELICc"/>
    <property type="match status" value="1"/>
</dbReference>
<dbReference type="InterPro" id="IPR011545">
    <property type="entry name" value="DEAD/DEAH_box_helicase_dom"/>
</dbReference>
<dbReference type="GeneID" id="17110169"/>
<dbReference type="PANTHER" id="PTHR47959:SF16">
    <property type="entry name" value="CRISPR-ASSOCIATED NUCLEASE_HELICASE CAS3-RELATED"/>
    <property type="match status" value="1"/>
</dbReference>
<evidence type="ECO:0000256" key="5">
    <source>
        <dbReference type="ARBA" id="ARBA00023118"/>
    </source>
</evidence>
<evidence type="ECO:0000259" key="6">
    <source>
        <dbReference type="PROSITE" id="PS51192"/>
    </source>
</evidence>
<dbReference type="InterPro" id="IPR027417">
    <property type="entry name" value="P-loop_NTPase"/>
</dbReference>
<proteinExistence type="predicted"/>
<dbReference type="Pfam" id="PF00270">
    <property type="entry name" value="DEAD"/>
    <property type="match status" value="1"/>
</dbReference>
<evidence type="ECO:0000256" key="1">
    <source>
        <dbReference type="ARBA" id="ARBA00022741"/>
    </source>
</evidence>
<dbReference type="GO" id="GO:0005829">
    <property type="term" value="C:cytosol"/>
    <property type="evidence" value="ECO:0007669"/>
    <property type="project" value="TreeGrafter"/>
</dbReference>
<dbReference type="InterPro" id="IPR001650">
    <property type="entry name" value="Helicase_C-like"/>
</dbReference>
<dbReference type="NCBIfam" id="TIGR01587">
    <property type="entry name" value="cas3_core"/>
    <property type="match status" value="1"/>
</dbReference>
<evidence type="ECO:0000313" key="8">
    <source>
        <dbReference type="Proteomes" id="UP000016887"/>
    </source>
</evidence>
<evidence type="ECO:0000313" key="7">
    <source>
        <dbReference type="EMBL" id="BAN90249.1"/>
    </source>
</evidence>
<evidence type="ECO:0000256" key="4">
    <source>
        <dbReference type="ARBA" id="ARBA00022840"/>
    </source>
</evidence>
<dbReference type="eggNOG" id="arCOG01444">
    <property type="taxonomic scope" value="Archaea"/>
</dbReference>
<dbReference type="EMBL" id="AP012489">
    <property type="protein sequence ID" value="BAN90249.1"/>
    <property type="molecule type" value="Genomic_DNA"/>
</dbReference>
<dbReference type="SUPFAM" id="SSF52540">
    <property type="entry name" value="P-loop containing nucleoside triphosphate hydrolases"/>
    <property type="match status" value="1"/>
</dbReference>
<evidence type="ECO:0000256" key="3">
    <source>
        <dbReference type="ARBA" id="ARBA00022806"/>
    </source>
</evidence>
<dbReference type="InterPro" id="IPR014001">
    <property type="entry name" value="Helicase_ATP-bd"/>
</dbReference>
<evidence type="ECO:0000256" key="2">
    <source>
        <dbReference type="ARBA" id="ARBA00022801"/>
    </source>
</evidence>
<dbReference type="PANTHER" id="PTHR47959">
    <property type="entry name" value="ATP-DEPENDENT RNA HELICASE RHLE-RELATED"/>
    <property type="match status" value="1"/>
</dbReference>
<dbReference type="GO" id="GO:0016787">
    <property type="term" value="F:hydrolase activity"/>
    <property type="evidence" value="ECO:0007669"/>
    <property type="project" value="UniProtKB-KW"/>
</dbReference>
<dbReference type="InterPro" id="IPR050079">
    <property type="entry name" value="DEAD_box_RNA_helicase"/>
</dbReference>
<dbReference type="AlphaFoldDB" id="U3TG10"/>
<gene>
    <name evidence="7" type="primary">cas3</name>
    <name evidence="7" type="ORF">ACAM_0780</name>
</gene>
<dbReference type="Gene3D" id="3.40.50.300">
    <property type="entry name" value="P-loop containing nucleotide triphosphate hydrolases"/>
    <property type="match status" value="2"/>
</dbReference>
<reference evidence="7 8" key="1">
    <citation type="journal article" date="2013" name="Appl. Environ. Microbiol.">
        <title>Variation of the Virus-Related Elements within Syntenic Genomes of the Hyperthermophilic Archaeon Aeropyrum.</title>
        <authorList>
            <person name="Daifuku T."/>
            <person name="Yoshida T."/>
            <person name="Kitamura T."/>
            <person name="Kawaichi S."/>
            <person name="Inoue T."/>
            <person name="Nomura K."/>
            <person name="Yoshida Y."/>
            <person name="Kuno S."/>
            <person name="Sako Y."/>
        </authorList>
    </citation>
    <scope>NUCLEOTIDE SEQUENCE [LARGE SCALE GENOMIC DNA]</scope>
    <source>
        <strain evidence="7 8">SY1</strain>
    </source>
</reference>
<dbReference type="RefSeq" id="WP_022541522.1">
    <property type="nucleotide sequence ID" value="NC_022521.1"/>
</dbReference>
<dbReference type="GO" id="GO:0051607">
    <property type="term" value="P:defense response to virus"/>
    <property type="evidence" value="ECO:0007669"/>
    <property type="project" value="UniProtKB-KW"/>
</dbReference>
<dbReference type="KEGG" id="acj:ACAM_0780"/>
<dbReference type="GO" id="GO:0005524">
    <property type="term" value="F:ATP binding"/>
    <property type="evidence" value="ECO:0007669"/>
    <property type="project" value="UniProtKB-KW"/>
</dbReference>
<organism evidence="7 8">
    <name type="scientific">Aeropyrum camini SY1 = JCM 12091</name>
    <dbReference type="NCBI Taxonomy" id="1198449"/>
    <lineage>
        <taxon>Archaea</taxon>
        <taxon>Thermoproteota</taxon>
        <taxon>Thermoprotei</taxon>
        <taxon>Desulfurococcales</taxon>
        <taxon>Desulfurococcaceae</taxon>
        <taxon>Aeropyrum</taxon>
    </lineage>
</organism>
<dbReference type="Proteomes" id="UP000016887">
    <property type="component" value="Chromosome"/>
</dbReference>
<keyword evidence="8" id="KW-1185">Reference proteome</keyword>
<keyword evidence="4" id="KW-0067">ATP-binding</keyword>
<dbReference type="GO" id="GO:0140097">
    <property type="term" value="F:catalytic activity, acting on DNA"/>
    <property type="evidence" value="ECO:0007669"/>
    <property type="project" value="UniProtKB-ARBA"/>
</dbReference>
<dbReference type="InterPro" id="IPR006474">
    <property type="entry name" value="Helicase_Cas3_CRISPR-ass_core"/>
</dbReference>
<feature type="domain" description="Helicase ATP-binding" evidence="6">
    <location>
        <begin position="49"/>
        <end position="235"/>
    </location>
</feature>
<dbReference type="InterPro" id="IPR054712">
    <property type="entry name" value="Cas3-like_dom"/>
</dbReference>
<keyword evidence="5" id="KW-0051">Antiviral defense</keyword>
<dbReference type="STRING" id="1198449.ACAM_0780"/>
<dbReference type="SMART" id="SM00487">
    <property type="entry name" value="DEXDc"/>
    <property type="match status" value="1"/>
</dbReference>
<keyword evidence="1" id="KW-0547">Nucleotide-binding</keyword>
<keyword evidence="3" id="KW-0347">Helicase</keyword>
<keyword evidence="2" id="KW-0378">Hydrolase</keyword>